<sequence>MSVRLRLDDIQSAKKSKERSCCLQTESSSSLENNFEAISPVLGSNTRGMEDCPDTSELFEHHNNNGRYSFPKRAMVDLEFVGVTYSVRTFSRQKLRLVICWGLRGTCRWRKSHLDMLLLTRLSGDARRARMMIWTDGGRSHSRGSQTFKTEGDLGP</sequence>
<organism evidence="1">
    <name type="scientific">Timema tahoe</name>
    <dbReference type="NCBI Taxonomy" id="61484"/>
    <lineage>
        <taxon>Eukaryota</taxon>
        <taxon>Metazoa</taxon>
        <taxon>Ecdysozoa</taxon>
        <taxon>Arthropoda</taxon>
        <taxon>Hexapoda</taxon>
        <taxon>Insecta</taxon>
        <taxon>Pterygota</taxon>
        <taxon>Neoptera</taxon>
        <taxon>Polyneoptera</taxon>
        <taxon>Phasmatodea</taxon>
        <taxon>Timematodea</taxon>
        <taxon>Timematoidea</taxon>
        <taxon>Timematidae</taxon>
        <taxon>Timema</taxon>
    </lineage>
</organism>
<evidence type="ECO:0000313" key="1">
    <source>
        <dbReference type="EMBL" id="CAD7457659.1"/>
    </source>
</evidence>
<reference evidence="1" key="1">
    <citation type="submission" date="2020-11" db="EMBL/GenBank/DDBJ databases">
        <authorList>
            <person name="Tran Van P."/>
        </authorList>
    </citation>
    <scope>NUCLEOTIDE SEQUENCE</scope>
</reference>
<accession>A0A7R9IG61</accession>
<dbReference type="AlphaFoldDB" id="A0A7R9IG61"/>
<protein>
    <submittedName>
        <fullName evidence="1">Uncharacterized protein</fullName>
    </submittedName>
</protein>
<dbReference type="EMBL" id="OE001829">
    <property type="protein sequence ID" value="CAD7457659.1"/>
    <property type="molecule type" value="Genomic_DNA"/>
</dbReference>
<proteinExistence type="predicted"/>
<name>A0A7R9IG61_9NEOP</name>
<gene>
    <name evidence="1" type="ORF">TTEB3V08_LOCUS5651</name>
</gene>